<dbReference type="PANTHER" id="PTHR11848">
    <property type="entry name" value="TGF-BETA FAMILY"/>
    <property type="match status" value="1"/>
</dbReference>
<evidence type="ECO:0000256" key="6">
    <source>
        <dbReference type="RuleBase" id="RU000354"/>
    </source>
</evidence>
<dbReference type="SUPFAM" id="SSF57501">
    <property type="entry name" value="Cystine-knot cytokines"/>
    <property type="match status" value="1"/>
</dbReference>
<keyword evidence="3" id="KW-0964">Secreted</keyword>
<evidence type="ECO:0000256" key="3">
    <source>
        <dbReference type="ARBA" id="ARBA00022525"/>
    </source>
</evidence>
<keyword evidence="5" id="KW-0325">Glycoprotein</keyword>
<feature type="non-terminal residue" evidence="8">
    <location>
        <position position="1"/>
    </location>
</feature>
<reference evidence="8" key="1">
    <citation type="journal article" date="2013" name="Science">
        <title>The genome of the ctenophore Mnemiopsis leidyi and its implications for cell type evolution.</title>
        <authorList>
            <consortium name="NISC Comparative Sequencing Program"/>
            <person name="Ryan J.F."/>
            <person name="Pang K."/>
            <person name="Schnitzler C.E."/>
            <person name="Nguyen A.D."/>
            <person name="Moreland R.T."/>
            <person name="Simmons D.K."/>
            <person name="Koch B.J."/>
            <person name="Francis W.R."/>
            <person name="Havlak P."/>
            <person name="Smith S.A."/>
            <person name="Putnam N.H."/>
            <person name="Haddock S.H."/>
            <person name="Dunn C.W."/>
            <person name="Wolfsberg T.G."/>
            <person name="Mullikin J.C."/>
            <person name="Martindale M.Q."/>
            <person name="Baxevanis A.D."/>
        </authorList>
    </citation>
    <scope>NUCLEOTIDE SEQUENCE</scope>
    <source>
        <strain evidence="8">3576</strain>
    </source>
</reference>
<dbReference type="InterPro" id="IPR015615">
    <property type="entry name" value="TGF-beta-rel"/>
</dbReference>
<organism evidence="8">
    <name type="scientific">Hormiphora californensis</name>
    <name type="common">Sea gooseberry</name>
    <dbReference type="NCBI Taxonomy" id="1403702"/>
    <lineage>
        <taxon>Eukaryota</taxon>
        <taxon>Metazoa</taxon>
        <taxon>Ctenophora</taxon>
        <taxon>Tentaculata</taxon>
        <taxon>Cydippida</taxon>
        <taxon>Pleurobrachiidae</taxon>
        <taxon>Hormiphora</taxon>
    </lineage>
</organism>
<dbReference type="EMBL" id="KF317464">
    <property type="protein sequence ID" value="AHA51396.1"/>
    <property type="molecule type" value="mRNA"/>
</dbReference>
<evidence type="ECO:0000256" key="4">
    <source>
        <dbReference type="ARBA" id="ARBA00022729"/>
    </source>
</evidence>
<dbReference type="InterPro" id="IPR029034">
    <property type="entry name" value="Cystine-knot_cytokine"/>
</dbReference>
<dbReference type="PANTHER" id="PTHR11848:SF263">
    <property type="entry name" value="PROTEIN DECAPENTAPLEGIC"/>
    <property type="match status" value="1"/>
</dbReference>
<dbReference type="InterPro" id="IPR001839">
    <property type="entry name" value="TGF-b_C"/>
</dbReference>
<dbReference type="SMART" id="SM00204">
    <property type="entry name" value="TGFB"/>
    <property type="match status" value="1"/>
</dbReference>
<comment type="similarity">
    <text evidence="2 6">Belongs to the TGF-beta family.</text>
</comment>
<dbReference type="Gene3D" id="2.10.90.10">
    <property type="entry name" value="Cystine-knot cytokines"/>
    <property type="match status" value="1"/>
</dbReference>
<evidence type="ECO:0000313" key="8">
    <source>
        <dbReference type="EMBL" id="AHA51396.1"/>
    </source>
</evidence>
<dbReference type="AlphaFoldDB" id="V9PPJ9"/>
<keyword evidence="4" id="KW-0732">Signal</keyword>
<evidence type="ECO:0000256" key="5">
    <source>
        <dbReference type="ARBA" id="ARBA00023180"/>
    </source>
</evidence>
<protein>
    <submittedName>
        <fullName evidence="8">TGF_beta domain-containing protein</fullName>
    </submittedName>
</protein>
<accession>V9PPJ9</accession>
<dbReference type="CDD" id="cd13756">
    <property type="entry name" value="TGF_beta_BMPs_GDFs"/>
    <property type="match status" value="1"/>
</dbReference>
<dbReference type="Pfam" id="PF00019">
    <property type="entry name" value="TGF_beta"/>
    <property type="match status" value="1"/>
</dbReference>
<feature type="domain" description="TGF-beta family profile" evidence="7">
    <location>
        <begin position="153"/>
        <end position="292"/>
    </location>
</feature>
<dbReference type="PROSITE" id="PS51362">
    <property type="entry name" value="TGF_BETA_2"/>
    <property type="match status" value="1"/>
</dbReference>
<name>V9PPJ9_HORCA</name>
<evidence type="ECO:0000259" key="7">
    <source>
        <dbReference type="PROSITE" id="PS51362"/>
    </source>
</evidence>
<dbReference type="GO" id="GO:0005615">
    <property type="term" value="C:extracellular space"/>
    <property type="evidence" value="ECO:0007669"/>
    <property type="project" value="TreeGrafter"/>
</dbReference>
<proteinExistence type="evidence at transcript level"/>
<sequence length="292" mass="33236">LYRYPESMRTMGNTVRTYELTPIFMGEYTRLILESGEWPVTQGIVGVELHLHLPSLVPEPGLDGIVSLVVRRELPHGIRDDQFVIGWREGWVQLNVSQSLDQLNYWLTMDICLFVMSPLIYDDNDNPINYTDDTRPFLMVWTIEGLNLPQTAKSRRSYNKHNRDKFRETALQHSNIPRTKGKGIDRCSLVPMFVDFRDVGWESWIIAPPGLEVGTCAGACLRDDSSSTYNILINTILRDPDLFRVYGIAGVRLEQCCVPTSFFPSVIMFVDSRQNIVVQLVEDAIIASCGCV</sequence>
<dbReference type="GO" id="GO:0008083">
    <property type="term" value="F:growth factor activity"/>
    <property type="evidence" value="ECO:0007669"/>
    <property type="project" value="UniProtKB-KW"/>
</dbReference>
<evidence type="ECO:0000256" key="1">
    <source>
        <dbReference type="ARBA" id="ARBA00004613"/>
    </source>
</evidence>
<keyword evidence="6" id="KW-0339">Growth factor</keyword>
<evidence type="ECO:0000256" key="2">
    <source>
        <dbReference type="ARBA" id="ARBA00006656"/>
    </source>
</evidence>
<comment type="subcellular location">
    <subcellularLocation>
        <location evidence="1">Secreted</location>
    </subcellularLocation>
</comment>
<dbReference type="GO" id="GO:0005125">
    <property type="term" value="F:cytokine activity"/>
    <property type="evidence" value="ECO:0007669"/>
    <property type="project" value="TreeGrafter"/>
</dbReference>